<reference evidence="9 10" key="2">
    <citation type="journal article" date="2016" name="Infect. Immun.">
        <title>Helicobacter saguini, a Novel Helicobacter Isolated from Cotton-Top Tamarins with Ulcerative Colitis, Has Proinflammatory Properties and Induces Typhlocolitis and Dysplasia in Gnotobiotic IL-10-/- Mice.</title>
        <authorList>
            <person name="Shen Z."/>
            <person name="Mannion A."/>
            <person name="Whary M.T."/>
            <person name="Muthupalani S."/>
            <person name="Sheh A."/>
            <person name="Feng Y."/>
            <person name="Gong G."/>
            <person name="Vandamme P."/>
            <person name="Holcombe H.R."/>
            <person name="Paster B.J."/>
            <person name="Fox J.G."/>
        </authorList>
    </citation>
    <scope>NUCLEOTIDE SEQUENCE [LARGE SCALE GENOMIC DNA]</scope>
    <source>
        <strain evidence="9 10">MIT 97-6194</strain>
    </source>
</reference>
<gene>
    <name evidence="8" type="ORF">DCO61_09330</name>
    <name evidence="9" type="ORF">LS64_011435</name>
</gene>
<dbReference type="OrthoDB" id="5362754at2"/>
<keyword evidence="5" id="KW-0472">Membrane</keyword>
<evidence type="ECO:0000313" key="9">
    <source>
        <dbReference type="EMBL" id="TLD91733.1"/>
    </source>
</evidence>
<evidence type="ECO:0000313" key="10">
    <source>
        <dbReference type="Proteomes" id="UP000029714"/>
    </source>
</evidence>
<keyword evidence="10" id="KW-1185">Reference proteome</keyword>
<dbReference type="CDD" id="cd16429">
    <property type="entry name" value="VirB10"/>
    <property type="match status" value="1"/>
</dbReference>
<sequence>MKKFSIFISLTLAFMWAESPLDIPKETKQTPQNNVNSVNNSIPKDFIKAPSNIESRKDSKEINNLSNASKENLDYLFEDSNTKYPVSDYIWQKERTYQDINSLFNNNKTANMVIVGYDAQGNPIYQDAQGNLYDSKGNKIQKTLKQLMEEEKARLEAERKKLQKVSKEQLKNMLIVGFDKDGKPIYQDSNGNLYDSDGNLLNKTLNQVIQESKAYEAQKLANGNKNANANNANNTKNANSKSNNKTSNKANSKSNAKSNKNAKNKADKKKELTPEEIEALFESSQKRRNPLLDEYGMSQEEWDELMNSNSDVYRGADGKLYANLYRDTLLGQRNGIQTKDEDNVRYGDSRFSNQENVDEATNEHKLYRTILAGKLIPAILLTPISSEIEGLVQAQVEQDIYANMGRAVLIPRGSKVLGFYKNDNDVGQSRLQIVWREIITPQGVNMLLTNAVANDQEGYAGAKGHLNNKYWQRYGMGISMQTLANALTFGISNMTQQPNSGVTAQYMAGNILSQSQQDINSVIKQIISKQSQIKPVITIKAGSRIYITPTAHIWFPIPKNNETMARYFNEDEQESLNDY</sequence>
<evidence type="ECO:0000313" key="8">
    <source>
        <dbReference type="EMBL" id="MWV70194.1"/>
    </source>
</evidence>
<feature type="compositionally biased region" description="Basic and acidic residues" evidence="7">
    <location>
        <begin position="264"/>
        <end position="273"/>
    </location>
</feature>
<reference evidence="9 10" key="1">
    <citation type="journal article" date="2014" name="Genome Announc.">
        <title>Draft genome sequences of eight enterohepatic helicobacter species isolated from both laboratory and wild rodents.</title>
        <authorList>
            <person name="Sheh A."/>
            <person name="Shen Z."/>
            <person name="Fox J.G."/>
        </authorList>
    </citation>
    <scope>NUCLEOTIDE SEQUENCE [LARGE SCALE GENOMIC DNA]</scope>
    <source>
        <strain evidence="9 10">MIT 97-6194</strain>
    </source>
</reference>
<protein>
    <submittedName>
        <fullName evidence="9">TrbI/VirB10 family protein</fullName>
    </submittedName>
</protein>
<dbReference type="GO" id="GO:0016020">
    <property type="term" value="C:membrane"/>
    <property type="evidence" value="ECO:0007669"/>
    <property type="project" value="UniProtKB-SubCell"/>
</dbReference>
<comment type="caution">
    <text evidence="9">The sequence shown here is derived from an EMBL/GenBank/DDBJ whole genome shotgun (WGS) entry which is preliminary data.</text>
</comment>
<organism evidence="9 10">
    <name type="scientific">Helicobacter saguini</name>
    <dbReference type="NCBI Taxonomy" id="1548018"/>
    <lineage>
        <taxon>Bacteria</taxon>
        <taxon>Pseudomonadati</taxon>
        <taxon>Campylobacterota</taxon>
        <taxon>Epsilonproteobacteria</taxon>
        <taxon>Campylobacterales</taxon>
        <taxon>Helicobacteraceae</taxon>
        <taxon>Helicobacter</taxon>
    </lineage>
</organism>
<dbReference type="AlphaFoldDB" id="A0A347VQD1"/>
<feature type="region of interest" description="Disordered" evidence="7">
    <location>
        <begin position="223"/>
        <end position="275"/>
    </location>
</feature>
<evidence type="ECO:0000256" key="6">
    <source>
        <dbReference type="SAM" id="Coils"/>
    </source>
</evidence>
<accession>A0A347VQD1</accession>
<reference evidence="9" key="3">
    <citation type="submission" date="2018-04" db="EMBL/GenBank/DDBJ databases">
        <authorList>
            <person name="Sheh A."/>
            <person name="Shen Z."/>
            <person name="Mannion A.J."/>
            <person name="Fox J.G."/>
        </authorList>
    </citation>
    <scope>NUCLEOTIDE SEQUENCE</scope>
    <source>
        <strain evidence="9">MIT 97-6194</strain>
    </source>
</reference>
<keyword evidence="6" id="KW-0175">Coiled coil</keyword>
<feature type="coiled-coil region" evidence="6">
    <location>
        <begin position="138"/>
        <end position="172"/>
    </location>
</feature>
<dbReference type="EMBL" id="QBIU01000002">
    <property type="protein sequence ID" value="MWV70194.1"/>
    <property type="molecule type" value="Genomic_DNA"/>
</dbReference>
<feature type="compositionally biased region" description="Low complexity" evidence="7">
    <location>
        <begin position="223"/>
        <end position="259"/>
    </location>
</feature>
<dbReference type="Gene3D" id="2.40.128.260">
    <property type="entry name" value="Type IV secretion system, VirB10/TraB/TrbI"/>
    <property type="match status" value="1"/>
</dbReference>
<evidence type="ECO:0000256" key="2">
    <source>
        <dbReference type="ARBA" id="ARBA00010265"/>
    </source>
</evidence>
<proteinExistence type="inferred from homology"/>
<comment type="similarity">
    <text evidence="2">Belongs to the TrbI/VirB10 family.</text>
</comment>
<dbReference type="NCBIfam" id="NF038092">
    <property type="entry name" value="T4SS_ComB10"/>
    <property type="match status" value="1"/>
</dbReference>
<dbReference type="InterPro" id="IPR048018">
    <property type="entry name" value="T4SS_ComB10-like"/>
</dbReference>
<dbReference type="InterPro" id="IPR005498">
    <property type="entry name" value="T4SS_VirB10/TraB/TrbI"/>
</dbReference>
<dbReference type="Proteomes" id="UP000029714">
    <property type="component" value="Unassembled WGS sequence"/>
</dbReference>
<keyword evidence="3" id="KW-0812">Transmembrane</keyword>
<reference evidence="8 11" key="4">
    <citation type="submission" date="2019-12" db="EMBL/GenBank/DDBJ databases">
        <title>Multi-Generational Helicobacter saguini Isolates.</title>
        <authorList>
            <person name="Mannion A."/>
            <person name="Shen Z."/>
            <person name="Fox J.G."/>
        </authorList>
    </citation>
    <scope>NUCLEOTIDE SEQUENCE [LARGE SCALE GENOMIC DNA]</scope>
    <source>
        <strain evidence="8">16-048</strain>
        <strain evidence="11">16-048 (F4)</strain>
    </source>
</reference>
<dbReference type="InterPro" id="IPR042217">
    <property type="entry name" value="T4SS_VirB10/TrbI"/>
</dbReference>
<evidence type="ECO:0000256" key="5">
    <source>
        <dbReference type="ARBA" id="ARBA00023136"/>
    </source>
</evidence>
<evidence type="ECO:0000313" key="11">
    <source>
        <dbReference type="Proteomes" id="UP000477070"/>
    </source>
</evidence>
<comment type="subcellular location">
    <subcellularLocation>
        <location evidence="1">Membrane</location>
        <topology evidence="1">Single-pass membrane protein</topology>
    </subcellularLocation>
</comment>
<evidence type="ECO:0000256" key="7">
    <source>
        <dbReference type="SAM" id="MobiDB-lite"/>
    </source>
</evidence>
<name>A0A347VQD1_9HELI</name>
<dbReference type="Pfam" id="PF03743">
    <property type="entry name" value="TrbI"/>
    <property type="match status" value="1"/>
</dbReference>
<dbReference type="RefSeq" id="WP_052062324.1">
    <property type="nucleotide sequence ID" value="NZ_JRMP02000029.1"/>
</dbReference>
<keyword evidence="4" id="KW-1133">Transmembrane helix</keyword>
<dbReference type="EMBL" id="JRMP02000029">
    <property type="protein sequence ID" value="TLD91733.1"/>
    <property type="molecule type" value="Genomic_DNA"/>
</dbReference>
<dbReference type="Proteomes" id="UP000477070">
    <property type="component" value="Unassembled WGS sequence"/>
</dbReference>
<evidence type="ECO:0000256" key="3">
    <source>
        <dbReference type="ARBA" id="ARBA00022692"/>
    </source>
</evidence>
<evidence type="ECO:0000256" key="4">
    <source>
        <dbReference type="ARBA" id="ARBA00022989"/>
    </source>
</evidence>
<evidence type="ECO:0000256" key="1">
    <source>
        <dbReference type="ARBA" id="ARBA00004167"/>
    </source>
</evidence>